<accession>A0AAD4ZG34</accession>
<feature type="transmembrane region" description="Helical" evidence="2">
    <location>
        <begin position="87"/>
        <end position="104"/>
    </location>
</feature>
<protein>
    <submittedName>
        <fullName evidence="3">Uncharacterized protein</fullName>
    </submittedName>
</protein>
<comment type="caution">
    <text evidence="3">The sequence shown here is derived from an EMBL/GenBank/DDBJ whole genome shotgun (WGS) entry which is preliminary data.</text>
</comment>
<evidence type="ECO:0000256" key="2">
    <source>
        <dbReference type="SAM" id="Phobius"/>
    </source>
</evidence>
<dbReference type="AlphaFoldDB" id="A0AAD4ZG34"/>
<gene>
    <name evidence="3" type="ORF">L3X38_013349</name>
</gene>
<dbReference type="EMBL" id="JAJFAZ020000002">
    <property type="protein sequence ID" value="KAI5345472.1"/>
    <property type="molecule type" value="Genomic_DNA"/>
</dbReference>
<keyword evidence="2" id="KW-0472">Membrane</keyword>
<evidence type="ECO:0000313" key="4">
    <source>
        <dbReference type="Proteomes" id="UP001054821"/>
    </source>
</evidence>
<evidence type="ECO:0000256" key="1">
    <source>
        <dbReference type="SAM" id="MobiDB-lite"/>
    </source>
</evidence>
<proteinExistence type="predicted"/>
<reference evidence="3 4" key="1">
    <citation type="journal article" date="2022" name="G3 (Bethesda)">
        <title>Whole-genome sequence and methylome profiling of the almond [Prunus dulcis (Mill.) D.A. Webb] cultivar 'Nonpareil'.</title>
        <authorList>
            <person name="D'Amico-Willman K.M."/>
            <person name="Ouma W.Z."/>
            <person name="Meulia T."/>
            <person name="Sideli G.M."/>
            <person name="Gradziel T.M."/>
            <person name="Fresnedo-Ramirez J."/>
        </authorList>
    </citation>
    <scope>NUCLEOTIDE SEQUENCE [LARGE SCALE GENOMIC DNA]</scope>
    <source>
        <strain evidence="3">Clone GOH B32 T37-40</strain>
    </source>
</reference>
<sequence>MGSAPEEQLETEGQGISNDATQHKQHEYRVGLEEKLVWKSHLDQRHGSGNGEGKDAMVNHIQREILQVLDGTTGLNMLPQAREFNEIVGITGLILSVISMYLCFSPMMLKRSRNLSSDDDDVVEVDEKGKDGPWPENNEVIFIDLMDEEISKANRSTTIFSKTSCQTMINELHIRTGLPLECCPAKK</sequence>
<feature type="region of interest" description="Disordered" evidence="1">
    <location>
        <begin position="1"/>
        <end position="23"/>
    </location>
</feature>
<name>A0AAD4ZG34_PRUDU</name>
<keyword evidence="4" id="KW-1185">Reference proteome</keyword>
<keyword evidence="2" id="KW-1133">Transmembrane helix</keyword>
<keyword evidence="2" id="KW-0812">Transmembrane</keyword>
<dbReference type="Proteomes" id="UP001054821">
    <property type="component" value="Chromosome 2"/>
</dbReference>
<evidence type="ECO:0000313" key="3">
    <source>
        <dbReference type="EMBL" id="KAI5345472.1"/>
    </source>
</evidence>
<organism evidence="3 4">
    <name type="scientific">Prunus dulcis</name>
    <name type="common">Almond</name>
    <name type="synonym">Amygdalus dulcis</name>
    <dbReference type="NCBI Taxonomy" id="3755"/>
    <lineage>
        <taxon>Eukaryota</taxon>
        <taxon>Viridiplantae</taxon>
        <taxon>Streptophyta</taxon>
        <taxon>Embryophyta</taxon>
        <taxon>Tracheophyta</taxon>
        <taxon>Spermatophyta</taxon>
        <taxon>Magnoliopsida</taxon>
        <taxon>eudicotyledons</taxon>
        <taxon>Gunneridae</taxon>
        <taxon>Pentapetalae</taxon>
        <taxon>rosids</taxon>
        <taxon>fabids</taxon>
        <taxon>Rosales</taxon>
        <taxon>Rosaceae</taxon>
        <taxon>Amygdaloideae</taxon>
        <taxon>Amygdaleae</taxon>
        <taxon>Prunus</taxon>
    </lineage>
</organism>